<dbReference type="SUPFAM" id="SSF52540">
    <property type="entry name" value="P-loop containing nucleoside triphosphate hydrolases"/>
    <property type="match status" value="1"/>
</dbReference>
<keyword evidence="4" id="KW-0067">ATP-binding</keyword>
<dbReference type="InterPro" id="IPR044742">
    <property type="entry name" value="DEAD/DEAH_RhlB"/>
</dbReference>
<dbReference type="HOGENOM" id="CLU_003041_1_3_9"/>
<dbReference type="SMART" id="SM00487">
    <property type="entry name" value="DEXDc"/>
    <property type="match status" value="1"/>
</dbReference>
<dbReference type="Gene3D" id="3.40.50.300">
    <property type="entry name" value="P-loop containing nucleotide triphosphate hydrolases"/>
    <property type="match status" value="2"/>
</dbReference>
<dbReference type="PROSITE" id="PS51195">
    <property type="entry name" value="Q_MOTIF"/>
    <property type="match status" value="1"/>
</dbReference>
<evidence type="ECO:0000256" key="2">
    <source>
        <dbReference type="ARBA" id="ARBA00022801"/>
    </source>
</evidence>
<dbReference type="eggNOG" id="COG0513">
    <property type="taxonomic scope" value="Bacteria"/>
</dbReference>
<dbReference type="GO" id="GO:0005524">
    <property type="term" value="F:ATP binding"/>
    <property type="evidence" value="ECO:0007669"/>
    <property type="project" value="UniProtKB-KW"/>
</dbReference>
<dbReference type="EMBL" id="ABAW02000019">
    <property type="protein sequence ID" value="EDP11130.1"/>
    <property type="molecule type" value="Genomic_DNA"/>
</dbReference>
<evidence type="ECO:0000259" key="8">
    <source>
        <dbReference type="PROSITE" id="PS51192"/>
    </source>
</evidence>
<dbReference type="CDD" id="cd18787">
    <property type="entry name" value="SF2_C_DEAD"/>
    <property type="match status" value="1"/>
</dbReference>
<dbReference type="Proteomes" id="UP000004090">
    <property type="component" value="Unassembled WGS sequence"/>
</dbReference>
<dbReference type="Pfam" id="PF00271">
    <property type="entry name" value="Helicase_C"/>
    <property type="match status" value="1"/>
</dbReference>
<gene>
    <name evidence="11" type="ORF">EUBDOL_01050</name>
</gene>
<dbReference type="PROSITE" id="PS51194">
    <property type="entry name" value="HELICASE_CTER"/>
    <property type="match status" value="1"/>
</dbReference>
<evidence type="ECO:0000256" key="6">
    <source>
        <dbReference type="PROSITE-ProRule" id="PRU00552"/>
    </source>
</evidence>
<evidence type="ECO:0000256" key="4">
    <source>
        <dbReference type="ARBA" id="ARBA00022840"/>
    </source>
</evidence>
<accession>A8RBC7</accession>
<dbReference type="InterPro" id="IPR050079">
    <property type="entry name" value="DEAD_box_RNA_helicase"/>
</dbReference>
<dbReference type="GO" id="GO:0016787">
    <property type="term" value="F:hydrolase activity"/>
    <property type="evidence" value="ECO:0007669"/>
    <property type="project" value="UniProtKB-KW"/>
</dbReference>
<sequence>MYNLESYEGGLSMRKFSDYHFKEHTKAFLKLEGFIEPTPIQQEVLPLACKGKNIVGISDTGTGKTHAFLIPIFEKINIDKQAVQAVITAPTRELALQIYQRSLTMKEACPKLAIRLITGGMEKTRMNEQLKVQPHIVIGTPGRIKDLFLSEQTLRIDTADILVIDEADMTLEFGFLEDVDNIAGRMRKDLQMMVFSATIPQGLKPFLKKYVGTPSIIQIEEKSQFHPKIEHVLVPCQEKSYIDKMMELLPSFKPYVCLIFANTRTEASEAAKALRDAGYGVIELHGGLTPRERTKAMRELVNIEKSYVVATDIAARGIDIEGISHVISLGFPKELDYYIHRSGRTGRAGNDGICYALYKKQDDAMIRSLEIKGIGFQHRSFKNGKWIELDALHKKKVKKDDPLEKEIAKIVSKKKKQVKPGYKVKRKAEVEKLKRKARRKMIQEDIQRQKKERAKAKQIEKRGDFS</sequence>
<comment type="caution">
    <text evidence="11">The sequence shown here is derived from an EMBL/GenBank/DDBJ whole genome shotgun (WGS) entry which is preliminary data.</text>
</comment>
<dbReference type="AlphaFoldDB" id="A8RBC7"/>
<feature type="domain" description="Helicase C-terminal" evidence="9">
    <location>
        <begin position="241"/>
        <end position="393"/>
    </location>
</feature>
<dbReference type="PANTHER" id="PTHR47959:SF1">
    <property type="entry name" value="ATP-DEPENDENT RNA HELICASE DBPA"/>
    <property type="match status" value="1"/>
</dbReference>
<feature type="domain" description="Helicase ATP-binding" evidence="8">
    <location>
        <begin position="45"/>
        <end position="217"/>
    </location>
</feature>
<evidence type="ECO:0000259" key="9">
    <source>
        <dbReference type="PROSITE" id="PS51194"/>
    </source>
</evidence>
<feature type="short sequence motif" description="Q motif" evidence="6">
    <location>
        <begin position="14"/>
        <end position="42"/>
    </location>
</feature>
<dbReference type="InterPro" id="IPR027417">
    <property type="entry name" value="P-loop_NTPase"/>
</dbReference>
<dbReference type="SMART" id="SM00490">
    <property type="entry name" value="HELICc"/>
    <property type="match status" value="1"/>
</dbReference>
<keyword evidence="2" id="KW-0378">Hydrolase</keyword>
<reference evidence="11 12" key="1">
    <citation type="submission" date="2007-09" db="EMBL/GenBank/DDBJ databases">
        <title>Draft genome sequence of Eubacterium dolichum (DSM 3991).</title>
        <authorList>
            <person name="Sudarsanam P."/>
            <person name="Ley R."/>
            <person name="Guruge J."/>
            <person name="Turnbaugh P.J."/>
            <person name="Mahowald M."/>
            <person name="Liep D."/>
            <person name="Gordon J."/>
        </authorList>
    </citation>
    <scope>NUCLEOTIDE SEQUENCE [LARGE SCALE GENOMIC DNA]</scope>
    <source>
        <strain evidence="11 12">DSM 3991</strain>
    </source>
</reference>
<dbReference type="InterPro" id="IPR014001">
    <property type="entry name" value="Helicase_ATP-bd"/>
</dbReference>
<reference evidence="11 12" key="2">
    <citation type="submission" date="2007-09" db="EMBL/GenBank/DDBJ databases">
        <authorList>
            <person name="Fulton L."/>
            <person name="Clifton S."/>
            <person name="Fulton B."/>
            <person name="Xu J."/>
            <person name="Minx P."/>
            <person name="Pepin K.H."/>
            <person name="Johnson M."/>
            <person name="Thiruvilangam P."/>
            <person name="Bhonagiri V."/>
            <person name="Nash W.E."/>
            <person name="Mardis E.R."/>
            <person name="Wilson R.K."/>
        </authorList>
    </citation>
    <scope>NUCLEOTIDE SEQUENCE [LARGE SCALE GENOMIC DNA]</scope>
    <source>
        <strain evidence="11 12">DSM 3991</strain>
    </source>
</reference>
<keyword evidence="1" id="KW-0547">Nucleotide-binding</keyword>
<feature type="compositionally biased region" description="Basic and acidic residues" evidence="7">
    <location>
        <begin position="441"/>
        <end position="466"/>
    </location>
</feature>
<organism evidence="11 12">
    <name type="scientific">Amedibacillus dolichus DSM 3991</name>
    <dbReference type="NCBI Taxonomy" id="428127"/>
    <lineage>
        <taxon>Bacteria</taxon>
        <taxon>Bacillati</taxon>
        <taxon>Bacillota</taxon>
        <taxon>Erysipelotrichia</taxon>
        <taxon>Erysipelotrichales</taxon>
        <taxon>Erysipelotrichaceae</taxon>
        <taxon>Amedibacillus</taxon>
    </lineage>
</organism>
<dbReference type="PANTHER" id="PTHR47959">
    <property type="entry name" value="ATP-DEPENDENT RNA HELICASE RHLE-RELATED"/>
    <property type="match status" value="1"/>
</dbReference>
<evidence type="ECO:0000256" key="3">
    <source>
        <dbReference type="ARBA" id="ARBA00022806"/>
    </source>
</evidence>
<evidence type="ECO:0000313" key="12">
    <source>
        <dbReference type="Proteomes" id="UP000004090"/>
    </source>
</evidence>
<name>A8RBC7_9FIRM</name>
<evidence type="ECO:0000259" key="10">
    <source>
        <dbReference type="PROSITE" id="PS51195"/>
    </source>
</evidence>
<keyword evidence="3 11" id="KW-0347">Helicase</keyword>
<dbReference type="InterPro" id="IPR011545">
    <property type="entry name" value="DEAD/DEAH_box_helicase_dom"/>
</dbReference>
<dbReference type="GO" id="GO:0003676">
    <property type="term" value="F:nucleic acid binding"/>
    <property type="evidence" value="ECO:0007669"/>
    <property type="project" value="InterPro"/>
</dbReference>
<dbReference type="PROSITE" id="PS51192">
    <property type="entry name" value="HELICASE_ATP_BIND_1"/>
    <property type="match status" value="1"/>
</dbReference>
<comment type="similarity">
    <text evidence="5">Belongs to the DEAD box helicase family.</text>
</comment>
<feature type="region of interest" description="Disordered" evidence="7">
    <location>
        <begin position="433"/>
        <end position="466"/>
    </location>
</feature>
<dbReference type="STRING" id="428127.EUBDOL_01050"/>
<proteinExistence type="inferred from homology"/>
<dbReference type="GO" id="GO:0005829">
    <property type="term" value="C:cytosol"/>
    <property type="evidence" value="ECO:0007669"/>
    <property type="project" value="TreeGrafter"/>
</dbReference>
<evidence type="ECO:0000256" key="1">
    <source>
        <dbReference type="ARBA" id="ARBA00022741"/>
    </source>
</evidence>
<dbReference type="Pfam" id="PF00270">
    <property type="entry name" value="DEAD"/>
    <property type="match status" value="1"/>
</dbReference>
<evidence type="ECO:0000256" key="7">
    <source>
        <dbReference type="SAM" id="MobiDB-lite"/>
    </source>
</evidence>
<protein>
    <submittedName>
        <fullName evidence="11">DEAD/DEAH box helicase</fullName>
    </submittedName>
</protein>
<dbReference type="GO" id="GO:0003724">
    <property type="term" value="F:RNA helicase activity"/>
    <property type="evidence" value="ECO:0007669"/>
    <property type="project" value="InterPro"/>
</dbReference>
<dbReference type="InterPro" id="IPR014014">
    <property type="entry name" value="RNA_helicase_DEAD_Q_motif"/>
</dbReference>
<evidence type="ECO:0000256" key="5">
    <source>
        <dbReference type="ARBA" id="ARBA00038437"/>
    </source>
</evidence>
<dbReference type="CDD" id="cd00268">
    <property type="entry name" value="DEADc"/>
    <property type="match status" value="1"/>
</dbReference>
<evidence type="ECO:0000313" key="11">
    <source>
        <dbReference type="EMBL" id="EDP11130.1"/>
    </source>
</evidence>
<feature type="domain" description="DEAD-box RNA helicase Q" evidence="10">
    <location>
        <begin position="14"/>
        <end position="42"/>
    </location>
</feature>
<dbReference type="InterPro" id="IPR001650">
    <property type="entry name" value="Helicase_C-like"/>
</dbReference>